<dbReference type="Gene3D" id="3.10.110.10">
    <property type="entry name" value="Ubiquitin Conjugating Enzyme"/>
    <property type="match status" value="1"/>
</dbReference>
<keyword evidence="5" id="KW-1185">Reference proteome</keyword>
<sequence>MEEVIVPRSFRLLDELERGQKGQATDGVSWGLDQHDDITLSTWACTIFGPPNTTFENRIYSLTVLCGPNYPDEAPAVKFNTKINLGCVDSHGRVSSSFPVLRHWQRNFFIENVLIALRHEMASNSNRRTAQPPEGTYYDDQTIQ</sequence>
<feature type="region of interest" description="Disordered" evidence="2">
    <location>
        <begin position="124"/>
        <end position="144"/>
    </location>
</feature>
<evidence type="ECO:0000259" key="3">
    <source>
        <dbReference type="PROSITE" id="PS50127"/>
    </source>
</evidence>
<protein>
    <submittedName>
        <fullName evidence="4">Ubiquitin-conjugating enzyme E2</fullName>
    </submittedName>
</protein>
<evidence type="ECO:0000313" key="5">
    <source>
        <dbReference type="Proteomes" id="UP001311799"/>
    </source>
</evidence>
<comment type="caution">
    <text evidence="4">The sequence shown here is derived from an EMBL/GenBank/DDBJ whole genome shotgun (WGS) entry which is preliminary data.</text>
</comment>
<evidence type="ECO:0000256" key="2">
    <source>
        <dbReference type="SAM" id="MobiDB-lite"/>
    </source>
</evidence>
<name>A0AAV9XX91_9CRYT</name>
<feature type="domain" description="UBC core" evidence="3">
    <location>
        <begin position="7"/>
        <end position="144"/>
    </location>
</feature>
<organism evidence="4 5">
    <name type="scientific">Cryptosporidium xiaoi</name>
    <dbReference type="NCBI Taxonomy" id="659607"/>
    <lineage>
        <taxon>Eukaryota</taxon>
        <taxon>Sar</taxon>
        <taxon>Alveolata</taxon>
        <taxon>Apicomplexa</taxon>
        <taxon>Conoidasida</taxon>
        <taxon>Coccidia</taxon>
        <taxon>Eucoccidiorida</taxon>
        <taxon>Eimeriorina</taxon>
        <taxon>Cryptosporidiidae</taxon>
        <taxon>Cryptosporidium</taxon>
    </lineage>
</organism>
<evidence type="ECO:0000313" key="4">
    <source>
        <dbReference type="EMBL" id="KAK6588507.1"/>
    </source>
</evidence>
<dbReference type="InterPro" id="IPR016135">
    <property type="entry name" value="UBQ-conjugating_enzyme/RWD"/>
</dbReference>
<evidence type="ECO:0000256" key="1">
    <source>
        <dbReference type="ARBA" id="ARBA00022786"/>
    </source>
</evidence>
<keyword evidence="1" id="KW-0833">Ubl conjugation pathway</keyword>
<dbReference type="Pfam" id="PF00179">
    <property type="entry name" value="UQ_con"/>
    <property type="match status" value="1"/>
</dbReference>
<dbReference type="SUPFAM" id="SSF54495">
    <property type="entry name" value="UBC-like"/>
    <property type="match status" value="1"/>
</dbReference>
<dbReference type="FunFam" id="3.10.110.10:FF:000026">
    <property type="entry name" value="Ubiquitin-conjugating enzyme E2 variant"/>
    <property type="match status" value="1"/>
</dbReference>
<reference evidence="4 5" key="1">
    <citation type="submission" date="2023-10" db="EMBL/GenBank/DDBJ databases">
        <title>Comparative genomics analysis reveals potential genetic determinants of host preference in Cryptosporidium xiaoi.</title>
        <authorList>
            <person name="Xiao L."/>
            <person name="Li J."/>
        </authorList>
    </citation>
    <scope>NUCLEOTIDE SEQUENCE [LARGE SCALE GENOMIC DNA]</scope>
    <source>
        <strain evidence="4 5">52996</strain>
    </source>
</reference>
<dbReference type="CDD" id="cd23807">
    <property type="entry name" value="UEV_UBE2V"/>
    <property type="match status" value="1"/>
</dbReference>
<dbReference type="EMBL" id="JAWDEY010000032">
    <property type="protein sequence ID" value="KAK6588507.1"/>
    <property type="molecule type" value="Genomic_DNA"/>
</dbReference>
<dbReference type="PANTHER" id="PTHR24068">
    <property type="entry name" value="UBIQUITIN-CONJUGATING ENZYME E2"/>
    <property type="match status" value="1"/>
</dbReference>
<accession>A0AAV9XX91</accession>
<dbReference type="AlphaFoldDB" id="A0AAV9XX91"/>
<dbReference type="PROSITE" id="PS50127">
    <property type="entry name" value="UBC_2"/>
    <property type="match status" value="1"/>
</dbReference>
<dbReference type="SMART" id="SM00212">
    <property type="entry name" value="UBCc"/>
    <property type="match status" value="1"/>
</dbReference>
<dbReference type="Proteomes" id="UP001311799">
    <property type="component" value="Unassembled WGS sequence"/>
</dbReference>
<proteinExistence type="predicted"/>
<gene>
    <name evidence="4" type="ORF">RS030_4557</name>
</gene>
<dbReference type="InterPro" id="IPR000608">
    <property type="entry name" value="UBC"/>
</dbReference>